<dbReference type="AlphaFoldDB" id="A0A3B1ALJ0"/>
<proteinExistence type="predicted"/>
<feature type="region of interest" description="Disordered" evidence="1">
    <location>
        <begin position="1"/>
        <end position="30"/>
    </location>
</feature>
<accession>A0A3B1ALJ0</accession>
<name>A0A3B1ALJ0_9ZZZZ</name>
<reference evidence="2" key="1">
    <citation type="submission" date="2018-06" db="EMBL/GenBank/DDBJ databases">
        <authorList>
            <person name="Zhirakovskaya E."/>
        </authorList>
    </citation>
    <scope>NUCLEOTIDE SEQUENCE</scope>
</reference>
<gene>
    <name evidence="2" type="ORF">MNBD_GAMMA21-1915</name>
</gene>
<protein>
    <submittedName>
        <fullName evidence="2">Uncharacterized protein</fullName>
    </submittedName>
</protein>
<evidence type="ECO:0000256" key="1">
    <source>
        <dbReference type="SAM" id="MobiDB-lite"/>
    </source>
</evidence>
<evidence type="ECO:0000313" key="2">
    <source>
        <dbReference type="EMBL" id="VAW93526.1"/>
    </source>
</evidence>
<sequence>MSRDEEKTDALFDRLAGKAPRNQTEQNPGAEVLREAIRAQIDTVHAAEQASRDELSAKEKAQMDVIKHQLLEQGLIGVARTAGEVSISKDKRNWIQRLQQLIFGTGWERPFALALSMLFVIAIGVQVGLPPDSDPDLIVRGGATPEIITSDPSKISEELAMQLREVGAQVLIVKINADDLTMRVDVPSTADLSAIKKIFMDKGITLEGYPPYRLKVKQSP</sequence>
<feature type="compositionally biased region" description="Basic and acidic residues" evidence="1">
    <location>
        <begin position="1"/>
        <end position="16"/>
    </location>
</feature>
<dbReference type="EMBL" id="UOFR01000019">
    <property type="protein sequence ID" value="VAW93526.1"/>
    <property type="molecule type" value="Genomic_DNA"/>
</dbReference>
<organism evidence="2">
    <name type="scientific">hydrothermal vent metagenome</name>
    <dbReference type="NCBI Taxonomy" id="652676"/>
    <lineage>
        <taxon>unclassified sequences</taxon>
        <taxon>metagenomes</taxon>
        <taxon>ecological metagenomes</taxon>
    </lineage>
</organism>